<evidence type="ECO:0000313" key="1">
    <source>
        <dbReference type="EMBL" id="SKA95830.1"/>
    </source>
</evidence>
<organism evidence="1 2">
    <name type="scientific">Thiothrix eikelboomii</name>
    <dbReference type="NCBI Taxonomy" id="92487"/>
    <lineage>
        <taxon>Bacteria</taxon>
        <taxon>Pseudomonadati</taxon>
        <taxon>Pseudomonadota</taxon>
        <taxon>Gammaproteobacteria</taxon>
        <taxon>Thiotrichales</taxon>
        <taxon>Thiotrichaceae</taxon>
        <taxon>Thiothrix</taxon>
    </lineage>
</organism>
<reference evidence="1 2" key="1">
    <citation type="submission" date="2017-02" db="EMBL/GenBank/DDBJ databases">
        <authorList>
            <person name="Peterson S.W."/>
        </authorList>
    </citation>
    <scope>NUCLEOTIDE SEQUENCE [LARGE SCALE GENOMIC DNA]</scope>
    <source>
        <strain evidence="1 2">ATCC 49788</strain>
    </source>
</reference>
<accession>A0A1T4Y254</accession>
<dbReference type="AlphaFoldDB" id="A0A1T4Y254"/>
<name>A0A1T4Y254_9GAMM</name>
<proteinExistence type="predicted"/>
<gene>
    <name evidence="1" type="ORF">SAMN02745130_03824</name>
</gene>
<dbReference type="InterPro" id="IPR008551">
    <property type="entry name" value="TANGO2"/>
</dbReference>
<dbReference type="STRING" id="92487.SAMN02745130_03824"/>
<dbReference type="PANTHER" id="PTHR17985:SF8">
    <property type="entry name" value="TRANSPORT AND GOLGI ORGANIZATION PROTEIN 2 HOMOLOG"/>
    <property type="match status" value="1"/>
</dbReference>
<dbReference type="Pfam" id="PF05742">
    <property type="entry name" value="TANGO2"/>
    <property type="match status" value="1"/>
</dbReference>
<dbReference type="Proteomes" id="UP000190460">
    <property type="component" value="Unassembled WGS sequence"/>
</dbReference>
<evidence type="ECO:0000313" key="2">
    <source>
        <dbReference type="Proteomes" id="UP000190460"/>
    </source>
</evidence>
<dbReference type="PANTHER" id="PTHR17985">
    <property type="entry name" value="SER/THR-RICH PROTEIN T10 IN DGCR REGION"/>
    <property type="match status" value="1"/>
</dbReference>
<sequence>MLAIAIFYESQHSIFLIKKLIMCFALVAIQQHPYYPFILAANRDEFFERPATPLGVWPTHPAIVGGIDQRSQGSWLALNQDTNKFALVTNVRQGPPQLGERSRGLLVSEFVMSSAQALDDLTQLAATQTQYAGFNLLAGYLPDQIYYLTNQYSNDTILSNHLSDQISKKTLNQLLKQGFYGLSNASLNTPWPKVKRGLFKFKQLVTHSQAGQQAQLVDKLLQLLADRTPAKLADLPDTGIGLEKELWLSPIFIAPDRLNYGTRCSTLILMDINKQVFCYERSYYADHRSLDIKYVFHSA</sequence>
<dbReference type="EMBL" id="FUYB01000032">
    <property type="protein sequence ID" value="SKA95830.1"/>
    <property type="molecule type" value="Genomic_DNA"/>
</dbReference>
<keyword evidence="2" id="KW-1185">Reference proteome</keyword>
<protein>
    <submittedName>
        <fullName evidence="1">Uncharacterized conserved protein, contains NRDE domain</fullName>
    </submittedName>
</protein>